<reference evidence="2" key="1">
    <citation type="journal article" date="2004" name="Environ. Microbiol.">
        <title>The genome of Desulfotalea psychrophila, a sulfate-reducing bacterium from permanently cold Arctic sediments.</title>
        <authorList>
            <person name="Rabus R."/>
            <person name="Ruepp A."/>
            <person name="Frickey T."/>
            <person name="Rattei T."/>
            <person name="Fartmann B."/>
            <person name="Stark M."/>
            <person name="Bauer M."/>
            <person name="Zibat A."/>
            <person name="Lombardot T."/>
            <person name="Becker I."/>
            <person name="Amann J."/>
            <person name="Gellner K."/>
            <person name="Teeling H."/>
            <person name="Leuschner W.D."/>
            <person name="Gloeckner F.-O."/>
            <person name="Lupas A.N."/>
            <person name="Amann R."/>
            <person name="Klenk H.-P."/>
        </authorList>
    </citation>
    <scope>NUCLEOTIDE SEQUENCE [LARGE SCALE GENOMIC DNA]</scope>
    <source>
        <strain evidence="2">DSM 12343 / LSv54</strain>
    </source>
</reference>
<accession>Q6AQN6</accession>
<dbReference type="OrthoDB" id="3286086at2"/>
<protein>
    <submittedName>
        <fullName evidence="1">Uncharacterized protein</fullName>
    </submittedName>
</protein>
<evidence type="ECO:0000313" key="2">
    <source>
        <dbReference type="Proteomes" id="UP000000602"/>
    </source>
</evidence>
<dbReference type="EMBL" id="CR522870">
    <property type="protein sequence ID" value="CAG35337.1"/>
    <property type="molecule type" value="Genomic_DNA"/>
</dbReference>
<organism evidence="1 2">
    <name type="scientific">Desulfotalea psychrophila (strain LSv54 / DSM 12343)</name>
    <dbReference type="NCBI Taxonomy" id="177439"/>
    <lineage>
        <taxon>Bacteria</taxon>
        <taxon>Pseudomonadati</taxon>
        <taxon>Thermodesulfobacteriota</taxon>
        <taxon>Desulfobulbia</taxon>
        <taxon>Desulfobulbales</taxon>
        <taxon>Desulfocapsaceae</taxon>
        <taxon>Desulfotalea</taxon>
    </lineage>
</organism>
<dbReference type="eggNOG" id="COG3612">
    <property type="taxonomic scope" value="Bacteria"/>
</dbReference>
<dbReference type="AlphaFoldDB" id="Q6AQN6"/>
<proteinExistence type="predicted"/>
<dbReference type="InterPro" id="IPR008930">
    <property type="entry name" value="Terpenoid_cyclase/PrenylTrfase"/>
</dbReference>
<dbReference type="STRING" id="177439.DP0608"/>
<gene>
    <name evidence="1" type="ordered locus">DP0608</name>
</gene>
<dbReference type="SUPFAM" id="SSF48239">
    <property type="entry name" value="Terpenoid cyclases/Protein prenyltransferases"/>
    <property type="match status" value="1"/>
</dbReference>
<dbReference type="RefSeq" id="WP_011187853.1">
    <property type="nucleotide sequence ID" value="NC_006138.1"/>
</dbReference>
<dbReference type="Gene3D" id="1.50.10.20">
    <property type="match status" value="1"/>
</dbReference>
<dbReference type="Proteomes" id="UP000000602">
    <property type="component" value="Chromosome"/>
</dbReference>
<dbReference type="HOGENOM" id="CLU_051344_0_0_7"/>
<dbReference type="KEGG" id="dps:DP0608"/>
<sequence length="306" mass="35191">MKLSAEARKRAITFINREGRPLERAICEHLFAGGARDRVLQELVKFQNPDGGFGNGLEPDLRSAESSVLCTSVALEILADLNIGCDEPMLKGAISFLMNTYDEERHVWRIIPQTAESSPHAPWWNRTGLEKTFGNFLTNPRARICGYLFHYRQLTPEKFRTELLARVLEHMEGEEDKIPGDSLLCYISLSQCDNLPTDSSARLNQKIMQMIPASVETDSTKWEDYCLKPIWTITSPHSPYHHLIAEAIDRNLDYEIQHQEKDGSWKPFWNWAGAYPEDWLIAEREWRGKITLDMLRVIAAFGRIEK</sequence>
<evidence type="ECO:0000313" key="1">
    <source>
        <dbReference type="EMBL" id="CAG35337.1"/>
    </source>
</evidence>
<name>Q6AQN6_DESPS</name>
<keyword evidence="2" id="KW-1185">Reference proteome</keyword>